<dbReference type="OrthoDB" id="341421at2759"/>
<keyword evidence="6" id="KW-1185">Reference proteome</keyword>
<dbReference type="InterPro" id="IPR006342">
    <property type="entry name" value="FkbM_mtfrase"/>
</dbReference>
<dbReference type="PROSITE" id="PS50280">
    <property type="entry name" value="SET"/>
    <property type="match status" value="1"/>
</dbReference>
<dbReference type="NCBIfam" id="TIGR01444">
    <property type="entry name" value="fkbM_fam"/>
    <property type="match status" value="1"/>
</dbReference>
<feature type="region of interest" description="Disordered" evidence="1">
    <location>
        <begin position="450"/>
        <end position="555"/>
    </location>
</feature>
<dbReference type="InterPro" id="IPR029063">
    <property type="entry name" value="SAM-dependent_MTases_sf"/>
</dbReference>
<dbReference type="Pfam" id="PF05050">
    <property type="entry name" value="Methyltransf_21"/>
    <property type="match status" value="1"/>
</dbReference>
<dbReference type="Proteomes" id="UP001152797">
    <property type="component" value="Unassembled WGS sequence"/>
</dbReference>
<dbReference type="AlphaFoldDB" id="A0A9P1D4R5"/>
<feature type="compositionally biased region" description="Basic and acidic residues" evidence="1">
    <location>
        <begin position="450"/>
        <end position="528"/>
    </location>
</feature>
<name>A0A9P1D4R5_9DINO</name>
<sequence length="963" mass="107277">MQCHAVPCSGRLSFQWPAGCKRCAVLLALNIIALNIVVIVFQRPFLCQQLSAKSPGWTGRTINRTNPVSRVSQLENVSDTVTVRSVNPVDSEKRYFQSCLPQYFLDHLTKEFYNLAVRRRDGLDVFLETYISLWPTDGLVMFDIGAGCYASGSDSDSTLAIKFAKHFGCAKNRFFAFEPQPDVFMKTMQCLNKELFPDRFCVALENAAFSNVTSRLQLAGKANVASLTGHLAESGHKKHPAKADRPYAESMQVMAWDVATYARLHNLAKIDLLKIDTEGHDFTVVQGALSMLRAKEIMVVVMEVSDKMNPDFWGASYQGGKPVFHSKHIAEPNVKSVWQFMLNLNYFGFWLATKRLVPLSGACWDDRMEICGDPHGYLNSGICWFDIIFILNQGYGAEEALKRAEEKAARDAQRRAEKERQAELKAEEELRLSEQRQKIKAEKAAAKARKVAEQKEDAERRREEREAAAKEREAEKAREEQETEALRVQERLAEQERLRKEEEAAKEVERQRRAAARKEEEERQKRMAEAAAKAQAVAPKEEESDAESSGSDLPLGFNRLEKISVKSGDKGLGVFALEEVPEGEMVCSIPGPALLSDGSGSGSSTADLARRLLLEREKGSGSEFEPYISVLPKELPKSHPLMWPHDISVQQLLAGSVHGKAVAEDLLTEGKANLQQLMSEGFSEDMSRWALVIVDTRAFTFQSGTAQERLALVPLLDLFNHRTDAQLWQCSFEPDGPVEDGALLVAERPIRAREEIFHLYNANSSAMLWMVYGFLEESENLFESAGIEVDLRFPTSDGPELCAAKESAVKDYLDDLNEIHILELPRDAEAGGEMMPLARLLASTTPAELQRAVATNGADVWSSPSREDLVLELKARALVIQWLSKALVVSDAAAEGKAPAVSAEGQQLWRSAKRLLELERPVLQLELDASQRFVADGAAALADDFRAFVEAQWCREGGWMGAG</sequence>
<dbReference type="PANTHER" id="PTHR13271">
    <property type="entry name" value="UNCHARACTERIZED PUTATIVE METHYLTRANSFERASE"/>
    <property type="match status" value="1"/>
</dbReference>
<dbReference type="Pfam" id="PF00856">
    <property type="entry name" value="SET"/>
    <property type="match status" value="1"/>
</dbReference>
<dbReference type="EMBL" id="CAMXCT010003334">
    <property type="protein sequence ID" value="CAI4003843.1"/>
    <property type="molecule type" value="Genomic_DNA"/>
</dbReference>
<evidence type="ECO:0000313" key="5">
    <source>
        <dbReference type="EMBL" id="CAL4791155.1"/>
    </source>
</evidence>
<evidence type="ECO:0000256" key="1">
    <source>
        <dbReference type="SAM" id="MobiDB-lite"/>
    </source>
</evidence>
<organism evidence="4">
    <name type="scientific">Cladocopium goreaui</name>
    <dbReference type="NCBI Taxonomy" id="2562237"/>
    <lineage>
        <taxon>Eukaryota</taxon>
        <taxon>Sar</taxon>
        <taxon>Alveolata</taxon>
        <taxon>Dinophyceae</taxon>
        <taxon>Suessiales</taxon>
        <taxon>Symbiodiniaceae</taxon>
        <taxon>Cladocopium</taxon>
    </lineage>
</organism>
<dbReference type="InterPro" id="IPR046341">
    <property type="entry name" value="SET_dom_sf"/>
</dbReference>
<evidence type="ECO:0000259" key="3">
    <source>
        <dbReference type="PROSITE" id="PS50280"/>
    </source>
</evidence>
<dbReference type="GO" id="GO:0016279">
    <property type="term" value="F:protein-lysine N-methyltransferase activity"/>
    <property type="evidence" value="ECO:0007669"/>
    <property type="project" value="TreeGrafter"/>
</dbReference>
<dbReference type="Gene3D" id="3.90.1410.10">
    <property type="entry name" value="set domain protein methyltransferase, domain 1"/>
    <property type="match status" value="1"/>
</dbReference>
<dbReference type="EMBL" id="CAMXCT030003334">
    <property type="protein sequence ID" value="CAL4791155.1"/>
    <property type="molecule type" value="Genomic_DNA"/>
</dbReference>
<dbReference type="SUPFAM" id="SSF82199">
    <property type="entry name" value="SET domain"/>
    <property type="match status" value="1"/>
</dbReference>
<accession>A0A9P1D4R5</accession>
<feature type="domain" description="SET" evidence="3">
    <location>
        <begin position="561"/>
        <end position="761"/>
    </location>
</feature>
<feature type="compositionally biased region" description="Low complexity" evidence="1">
    <location>
        <begin position="529"/>
        <end position="538"/>
    </location>
</feature>
<keyword evidence="2" id="KW-0472">Membrane</keyword>
<feature type="transmembrane region" description="Helical" evidence="2">
    <location>
        <begin position="23"/>
        <end position="41"/>
    </location>
</feature>
<dbReference type="CDD" id="cd10527">
    <property type="entry name" value="SET_LSMT"/>
    <property type="match status" value="1"/>
</dbReference>
<dbReference type="SUPFAM" id="SSF53335">
    <property type="entry name" value="S-adenosyl-L-methionine-dependent methyltransferases"/>
    <property type="match status" value="1"/>
</dbReference>
<reference evidence="4" key="1">
    <citation type="submission" date="2022-10" db="EMBL/GenBank/DDBJ databases">
        <authorList>
            <person name="Chen Y."/>
            <person name="Dougan E. K."/>
            <person name="Chan C."/>
            <person name="Rhodes N."/>
            <person name="Thang M."/>
        </authorList>
    </citation>
    <scope>NUCLEOTIDE SEQUENCE</scope>
</reference>
<comment type="caution">
    <text evidence="4">The sequence shown here is derived from an EMBL/GenBank/DDBJ whole genome shotgun (WGS) entry which is preliminary data.</text>
</comment>
<dbReference type="InterPro" id="IPR050600">
    <property type="entry name" value="SETD3_SETD6_MTase"/>
</dbReference>
<proteinExistence type="predicted"/>
<evidence type="ECO:0000256" key="2">
    <source>
        <dbReference type="SAM" id="Phobius"/>
    </source>
</evidence>
<dbReference type="EMBL" id="CAMXCT020003334">
    <property type="protein sequence ID" value="CAL1157218.1"/>
    <property type="molecule type" value="Genomic_DNA"/>
</dbReference>
<keyword evidence="2" id="KW-1133">Transmembrane helix</keyword>
<dbReference type="InterPro" id="IPR001214">
    <property type="entry name" value="SET_dom"/>
</dbReference>
<protein>
    <recommendedName>
        <fullName evidence="3">SET domain-containing protein</fullName>
    </recommendedName>
</protein>
<keyword evidence="2" id="KW-0812">Transmembrane</keyword>
<reference evidence="5 6" key="2">
    <citation type="submission" date="2024-05" db="EMBL/GenBank/DDBJ databases">
        <authorList>
            <person name="Chen Y."/>
            <person name="Shah S."/>
            <person name="Dougan E. K."/>
            <person name="Thang M."/>
            <person name="Chan C."/>
        </authorList>
    </citation>
    <scope>NUCLEOTIDE SEQUENCE [LARGE SCALE GENOMIC DNA]</scope>
</reference>
<evidence type="ECO:0000313" key="4">
    <source>
        <dbReference type="EMBL" id="CAI4003843.1"/>
    </source>
</evidence>
<gene>
    <name evidence="4" type="ORF">C1SCF055_LOCUS29673</name>
</gene>
<evidence type="ECO:0000313" key="6">
    <source>
        <dbReference type="Proteomes" id="UP001152797"/>
    </source>
</evidence>
<dbReference type="Gene3D" id="3.40.50.150">
    <property type="entry name" value="Vaccinia Virus protein VP39"/>
    <property type="match status" value="1"/>
</dbReference>